<dbReference type="EMBL" id="JAJAGO010000020">
    <property type="protein sequence ID" value="MCT2594386.1"/>
    <property type="molecule type" value="Genomic_DNA"/>
</dbReference>
<comment type="caution">
    <text evidence="2">The sequence shown here is derived from an EMBL/GenBank/DDBJ whole genome shotgun (WGS) entry which is preliminary data.</text>
</comment>
<protein>
    <submittedName>
        <fullName evidence="2">Uncharacterized protein</fullName>
    </submittedName>
</protein>
<dbReference type="RefSeq" id="WP_260221718.1">
    <property type="nucleotide sequence ID" value="NZ_JAJAGO010000020.1"/>
</dbReference>
<evidence type="ECO:0000313" key="3">
    <source>
        <dbReference type="Proteomes" id="UP001156389"/>
    </source>
</evidence>
<evidence type="ECO:0000256" key="1">
    <source>
        <dbReference type="SAM" id="MobiDB-lite"/>
    </source>
</evidence>
<organism evidence="2 3">
    <name type="scientific">Streptomyces gossypii</name>
    <dbReference type="NCBI Taxonomy" id="2883101"/>
    <lineage>
        <taxon>Bacteria</taxon>
        <taxon>Bacillati</taxon>
        <taxon>Actinomycetota</taxon>
        <taxon>Actinomycetes</taxon>
        <taxon>Kitasatosporales</taxon>
        <taxon>Streptomycetaceae</taxon>
        <taxon>Streptomyces</taxon>
    </lineage>
</organism>
<feature type="compositionally biased region" description="Low complexity" evidence="1">
    <location>
        <begin position="22"/>
        <end position="40"/>
    </location>
</feature>
<accession>A0ABT2K342</accession>
<sequence>MPLSALMPSTVRYQGGAAFASAPGERPAAGATTAAVAPAGLGRTRA</sequence>
<reference evidence="2 3" key="1">
    <citation type="submission" date="2021-10" db="EMBL/GenBank/DDBJ databases">
        <title>Streptomyces gossypii sp. nov., isolated from soil collected from cotton field.</title>
        <authorList>
            <person name="Ge X."/>
            <person name="Chen X."/>
            <person name="Liu W."/>
        </authorList>
    </citation>
    <scope>NUCLEOTIDE SEQUENCE [LARGE SCALE GENOMIC DNA]</scope>
    <source>
        <strain evidence="2 3">N2-109</strain>
    </source>
</reference>
<evidence type="ECO:0000313" key="2">
    <source>
        <dbReference type="EMBL" id="MCT2594386.1"/>
    </source>
</evidence>
<keyword evidence="3" id="KW-1185">Reference proteome</keyword>
<gene>
    <name evidence="2" type="ORF">LHJ74_31520</name>
</gene>
<feature type="region of interest" description="Disordered" evidence="1">
    <location>
        <begin position="20"/>
        <end position="46"/>
    </location>
</feature>
<proteinExistence type="predicted"/>
<dbReference type="Proteomes" id="UP001156389">
    <property type="component" value="Unassembled WGS sequence"/>
</dbReference>
<name>A0ABT2K342_9ACTN</name>